<dbReference type="GO" id="GO:0003729">
    <property type="term" value="F:mRNA binding"/>
    <property type="evidence" value="ECO:0007669"/>
    <property type="project" value="TreeGrafter"/>
</dbReference>
<name>A0A1B7T9D1_9ASCO</name>
<evidence type="ECO:0000256" key="2">
    <source>
        <dbReference type="ARBA" id="ARBA00022540"/>
    </source>
</evidence>
<dbReference type="GO" id="GO:0071540">
    <property type="term" value="C:eukaryotic translation initiation factor 3 complex, eIF3e"/>
    <property type="evidence" value="ECO:0007669"/>
    <property type="project" value="TreeGrafter"/>
</dbReference>
<dbReference type="Gene3D" id="1.25.40.860">
    <property type="match status" value="2"/>
</dbReference>
<dbReference type="PANTHER" id="PTHR14005:SF0">
    <property type="entry name" value="EUKARYOTIC TRANSLATION INITIATION FACTOR 3 SUBUNIT A"/>
    <property type="match status" value="1"/>
</dbReference>
<evidence type="ECO:0000256" key="4">
    <source>
        <dbReference type="ARBA" id="ARBA00022917"/>
    </source>
</evidence>
<feature type="compositionally biased region" description="Low complexity" evidence="6">
    <location>
        <begin position="907"/>
        <end position="939"/>
    </location>
</feature>
<dbReference type="Gene3D" id="4.10.860.10">
    <property type="entry name" value="UVR domain"/>
    <property type="match status" value="1"/>
</dbReference>
<feature type="region of interest" description="Disordered" evidence="6">
    <location>
        <begin position="523"/>
        <end position="566"/>
    </location>
</feature>
<dbReference type="GO" id="GO:0043614">
    <property type="term" value="C:multi-eIF complex"/>
    <property type="evidence" value="ECO:0007669"/>
    <property type="project" value="TreeGrafter"/>
</dbReference>
<dbReference type="GO" id="GO:0002188">
    <property type="term" value="P:translation reinitiation"/>
    <property type="evidence" value="ECO:0007669"/>
    <property type="project" value="TreeGrafter"/>
</dbReference>
<evidence type="ECO:0000256" key="6">
    <source>
        <dbReference type="SAM" id="MobiDB-lite"/>
    </source>
</evidence>
<protein>
    <recommendedName>
        <fullName evidence="7">PCI domain-containing protein</fullName>
    </recommendedName>
</protein>
<evidence type="ECO:0000313" key="8">
    <source>
        <dbReference type="EMBL" id="OBA25327.1"/>
    </source>
</evidence>
<dbReference type="GO" id="GO:0001732">
    <property type="term" value="P:formation of cytoplasmic translation initiation complex"/>
    <property type="evidence" value="ECO:0007669"/>
    <property type="project" value="TreeGrafter"/>
</dbReference>
<evidence type="ECO:0000256" key="3">
    <source>
        <dbReference type="ARBA" id="ARBA00022884"/>
    </source>
</evidence>
<accession>A0A1B7T9D1</accession>
<feature type="compositionally biased region" description="Acidic residues" evidence="6">
    <location>
        <begin position="529"/>
        <end position="541"/>
    </location>
</feature>
<evidence type="ECO:0000259" key="7">
    <source>
        <dbReference type="PROSITE" id="PS50250"/>
    </source>
</evidence>
<dbReference type="EMBL" id="LXPE01000142">
    <property type="protein sequence ID" value="OBA25327.1"/>
    <property type="molecule type" value="Genomic_DNA"/>
</dbReference>
<gene>
    <name evidence="8" type="ORF">HANVADRAFT_53983</name>
</gene>
<dbReference type="Pfam" id="PF22591">
    <property type="entry name" value="eIF3a_PCI_TPR-like"/>
    <property type="match status" value="1"/>
</dbReference>
<sequence>MSAAVSNSNNGRARTQQTFKADSILIRVEELINLDQSEAALETLSSFLAQKRTRYLDPVAVEPVVTRLITLATALHKGRSIREALTRFKRAYYDNVEGLKTLSAIIKTFVDDFMKALEEQESTLTAQQVEDICAVTVTNDVTPFSVMYAASSKKNSNSVESSDDKLTPLINFAWEAYRSILDILCNNAHLEPTYSQISQRCLAFVSKYNMKDKFRRLNELLRNHLKDTVHYQYQLGNNPIVVNLKDLEVFQRFADQRFAQLKVCIKFELWHEAFKSIEDIHRLWKLNDAFKPRAIVLAAYYEGIAKTFLASRNYLINAYALTKFFDLYQTNPNATEEDFKHYASVIFMACLAVPEDELPTVGYDPQLRICGLLDLETKPTRKELFDFVLQEQFYQYVSPELKELYNILNNFNSSDIESLKKNLNSTVINTLSENPIYKGYLAPLRDYMIRKIYVALSETNNSIATEELFKAATLPAPFTLDQFDLFNSLIQVASDDYIFFTLDEENETVNFVHDPYQLIVETDVPSVEGEVDEDDEDDEEETIVKEATEQGNGEEEEEEEEIDHQPIHIKKVKRRMMYITNELSQNEKYNNASYTEKVRMIREKLISDEQRIIDQEQKSIEFSKREEEELFKKKQIEESEQAIIQREIRRKQEKESEERLKIEEAERKEDEKKKKIEQELQDKAVKLAIEKLNQVGFLKINPKDYKKYTVDKLKNLELDAMIKDRSEFEEKLPALFSKADYFHRAQLEVERPLLKERLDKIKKEDRARYEQLVAQLREQALEKHNKAVSLHELLNPSFDAFATMKQSIIEYRKEQFMKERQFKIDQLKKKLFLERVEALKADEEQEAAQRAAIEEAERDEREAQAAKQKKLDDLKAKREARLAEEEASRIEAAKKLQELEERERQQAAAKPAPAAAVSSTPTPTASSTPTPAAGSSLPARTADQSDDDRRAQVEAYISANKLTFAKAKALRKAEGIVKKRG</sequence>
<feature type="region of interest" description="Disordered" evidence="6">
    <location>
        <begin position="850"/>
        <end position="952"/>
    </location>
</feature>
<dbReference type="Proteomes" id="UP000092321">
    <property type="component" value="Unassembled WGS sequence"/>
</dbReference>
<keyword evidence="5" id="KW-0175">Coiled coil</keyword>
<dbReference type="GO" id="GO:0071541">
    <property type="term" value="C:eukaryotic translation initiation factor 3 complex, eIF3m"/>
    <property type="evidence" value="ECO:0007669"/>
    <property type="project" value="TreeGrafter"/>
</dbReference>
<dbReference type="InterPro" id="IPR054711">
    <property type="entry name" value="eIF3a_PCI_TPR-like"/>
</dbReference>
<dbReference type="GO" id="GO:0003743">
    <property type="term" value="F:translation initiation factor activity"/>
    <property type="evidence" value="ECO:0007669"/>
    <property type="project" value="UniProtKB-KW"/>
</dbReference>
<keyword evidence="9" id="KW-1185">Reference proteome</keyword>
<comment type="caution">
    <text evidence="8">The sequence shown here is derived from an EMBL/GenBank/DDBJ whole genome shotgun (WGS) entry which is preliminary data.</text>
</comment>
<dbReference type="OrthoDB" id="18884at2759"/>
<feature type="coiled-coil region" evidence="5">
    <location>
        <begin position="648"/>
        <end position="682"/>
    </location>
</feature>
<organism evidence="8 9">
    <name type="scientific">Hanseniaspora valbyensis NRRL Y-1626</name>
    <dbReference type="NCBI Taxonomy" id="766949"/>
    <lineage>
        <taxon>Eukaryota</taxon>
        <taxon>Fungi</taxon>
        <taxon>Dikarya</taxon>
        <taxon>Ascomycota</taxon>
        <taxon>Saccharomycotina</taxon>
        <taxon>Saccharomycetes</taxon>
        <taxon>Saccharomycodales</taxon>
        <taxon>Saccharomycodaceae</taxon>
        <taxon>Hanseniaspora</taxon>
    </lineage>
</organism>
<dbReference type="SMART" id="SM00088">
    <property type="entry name" value="PINT"/>
    <property type="match status" value="1"/>
</dbReference>
<dbReference type="PROSITE" id="PS50250">
    <property type="entry name" value="PCI"/>
    <property type="match status" value="1"/>
</dbReference>
<reference evidence="9" key="1">
    <citation type="journal article" date="2016" name="Proc. Natl. Acad. Sci. U.S.A.">
        <title>Comparative genomics of biotechnologically important yeasts.</title>
        <authorList>
            <person name="Riley R."/>
            <person name="Haridas S."/>
            <person name="Wolfe K.H."/>
            <person name="Lopes M.R."/>
            <person name="Hittinger C.T."/>
            <person name="Goeker M."/>
            <person name="Salamov A.A."/>
            <person name="Wisecaver J.H."/>
            <person name="Long T.M."/>
            <person name="Calvey C.H."/>
            <person name="Aerts A.L."/>
            <person name="Barry K.W."/>
            <person name="Choi C."/>
            <person name="Clum A."/>
            <person name="Coughlan A.Y."/>
            <person name="Deshpande S."/>
            <person name="Douglass A.P."/>
            <person name="Hanson S.J."/>
            <person name="Klenk H.-P."/>
            <person name="LaButti K.M."/>
            <person name="Lapidus A."/>
            <person name="Lindquist E.A."/>
            <person name="Lipzen A.M."/>
            <person name="Meier-Kolthoff J.P."/>
            <person name="Ohm R.A."/>
            <person name="Otillar R.P."/>
            <person name="Pangilinan J.L."/>
            <person name="Peng Y."/>
            <person name="Rokas A."/>
            <person name="Rosa C.A."/>
            <person name="Scheuner C."/>
            <person name="Sibirny A.A."/>
            <person name="Slot J.C."/>
            <person name="Stielow J.B."/>
            <person name="Sun H."/>
            <person name="Kurtzman C.P."/>
            <person name="Blackwell M."/>
            <person name="Grigoriev I.V."/>
            <person name="Jeffries T.W."/>
        </authorList>
    </citation>
    <scope>NUCLEOTIDE SEQUENCE [LARGE SCALE GENOMIC DNA]</scope>
    <source>
        <strain evidence="9">NRRL Y-1626</strain>
    </source>
</reference>
<dbReference type="PANTHER" id="PTHR14005">
    <property type="entry name" value="EUKARYOTIC TRANSLATION INITIATION FACTOR 3, THETA SUBUNIT"/>
    <property type="match status" value="1"/>
</dbReference>
<dbReference type="AlphaFoldDB" id="A0A1B7T9D1"/>
<dbReference type="InterPro" id="IPR027512">
    <property type="entry name" value="EIF3A"/>
</dbReference>
<feature type="compositionally biased region" description="Basic and acidic residues" evidence="6">
    <location>
        <begin position="852"/>
        <end position="905"/>
    </location>
</feature>
<evidence type="ECO:0000256" key="1">
    <source>
        <dbReference type="ARBA" id="ARBA00022490"/>
    </source>
</evidence>
<keyword evidence="3" id="KW-0694">RNA-binding</keyword>
<proteinExistence type="predicted"/>
<feature type="coiled-coil region" evidence="5">
    <location>
        <begin position="744"/>
        <end position="786"/>
    </location>
</feature>
<dbReference type="InterPro" id="IPR000717">
    <property type="entry name" value="PCI_dom"/>
</dbReference>
<feature type="compositionally biased region" description="Acidic residues" evidence="6">
    <location>
        <begin position="552"/>
        <end position="562"/>
    </location>
</feature>
<feature type="domain" description="PCI" evidence="7">
    <location>
        <begin position="339"/>
        <end position="516"/>
    </location>
</feature>
<keyword evidence="1" id="KW-0963">Cytoplasm</keyword>
<keyword evidence="2" id="KW-0396">Initiation factor</keyword>
<evidence type="ECO:0000313" key="9">
    <source>
        <dbReference type="Proteomes" id="UP000092321"/>
    </source>
</evidence>
<evidence type="ECO:0000256" key="5">
    <source>
        <dbReference type="SAM" id="Coils"/>
    </source>
</evidence>
<keyword evidence="4" id="KW-0648">Protein biosynthesis</keyword>